<comment type="caution">
    <text evidence="1">The sequence shown here is derived from an EMBL/GenBank/DDBJ whole genome shotgun (WGS) entry which is preliminary data.</text>
</comment>
<proteinExistence type="predicted"/>
<dbReference type="AlphaFoldDB" id="A0AAX6GEW6"/>
<evidence type="ECO:0000313" key="1">
    <source>
        <dbReference type="EMBL" id="KAJ6826835.1"/>
    </source>
</evidence>
<sequence>MAEAGSTERKSGVALVRAARLEAHGISLPACGQPLGRGDGEDRVRGGKCQEQHEEELVADYQMALRSRCHHHGSTQKEPSVVTPLLDGSTTWGRSYEGGTSRGDLDIGGGRGLGWPGVGSCMLEAVLLVVSTDVAGRWGSGLVMVVVRQLSSSRYPSVWCSTRACDGTRSHKRWNGDGLGGEGGACGCGDDGEALLIQGDRCVVLAQWQRRGEWRSCLGV</sequence>
<evidence type="ECO:0000313" key="2">
    <source>
        <dbReference type="Proteomes" id="UP001140949"/>
    </source>
</evidence>
<accession>A0AAX6GEW6</accession>
<dbReference type="Proteomes" id="UP001140949">
    <property type="component" value="Unassembled WGS sequence"/>
</dbReference>
<reference evidence="1" key="1">
    <citation type="journal article" date="2023" name="GigaByte">
        <title>Genome assembly of the bearded iris, Iris pallida Lam.</title>
        <authorList>
            <person name="Bruccoleri R.E."/>
            <person name="Oakeley E.J."/>
            <person name="Faust A.M.E."/>
            <person name="Altorfer M."/>
            <person name="Dessus-Babus S."/>
            <person name="Burckhardt D."/>
            <person name="Oertli M."/>
            <person name="Naumann U."/>
            <person name="Petersen F."/>
            <person name="Wong J."/>
        </authorList>
    </citation>
    <scope>NUCLEOTIDE SEQUENCE</scope>
    <source>
        <strain evidence="1">GSM-AAB239-AS_SAM_17_03QT</strain>
    </source>
</reference>
<dbReference type="EMBL" id="JANAVB010020599">
    <property type="protein sequence ID" value="KAJ6826835.1"/>
    <property type="molecule type" value="Genomic_DNA"/>
</dbReference>
<gene>
    <name evidence="1" type="ORF">M6B38_369355</name>
</gene>
<name>A0AAX6GEW6_IRIPA</name>
<reference evidence="1" key="2">
    <citation type="submission" date="2023-04" db="EMBL/GenBank/DDBJ databases">
        <authorList>
            <person name="Bruccoleri R.E."/>
            <person name="Oakeley E.J."/>
            <person name="Faust A.-M."/>
            <person name="Dessus-Babus S."/>
            <person name="Altorfer M."/>
            <person name="Burckhardt D."/>
            <person name="Oertli M."/>
            <person name="Naumann U."/>
            <person name="Petersen F."/>
            <person name="Wong J."/>
        </authorList>
    </citation>
    <scope>NUCLEOTIDE SEQUENCE</scope>
    <source>
        <strain evidence="1">GSM-AAB239-AS_SAM_17_03QT</strain>
        <tissue evidence="1">Leaf</tissue>
    </source>
</reference>
<protein>
    <submittedName>
        <fullName evidence="1">Uncharacterized protein</fullName>
    </submittedName>
</protein>
<organism evidence="1 2">
    <name type="scientific">Iris pallida</name>
    <name type="common">Sweet iris</name>
    <dbReference type="NCBI Taxonomy" id="29817"/>
    <lineage>
        <taxon>Eukaryota</taxon>
        <taxon>Viridiplantae</taxon>
        <taxon>Streptophyta</taxon>
        <taxon>Embryophyta</taxon>
        <taxon>Tracheophyta</taxon>
        <taxon>Spermatophyta</taxon>
        <taxon>Magnoliopsida</taxon>
        <taxon>Liliopsida</taxon>
        <taxon>Asparagales</taxon>
        <taxon>Iridaceae</taxon>
        <taxon>Iridoideae</taxon>
        <taxon>Irideae</taxon>
        <taxon>Iris</taxon>
    </lineage>
</organism>
<keyword evidence="2" id="KW-1185">Reference proteome</keyword>